<dbReference type="Pfam" id="PF00584">
    <property type="entry name" value="SecE"/>
    <property type="match status" value="1"/>
</dbReference>
<dbReference type="InterPro" id="IPR038379">
    <property type="entry name" value="SecE_sf"/>
</dbReference>
<dbReference type="Proteomes" id="UP000245021">
    <property type="component" value="Unassembled WGS sequence"/>
</dbReference>
<keyword evidence="7 8" id="KW-0472">Membrane</keyword>
<evidence type="ECO:0000256" key="7">
    <source>
        <dbReference type="ARBA" id="ARBA00023136"/>
    </source>
</evidence>
<dbReference type="GO" id="GO:0006886">
    <property type="term" value="P:intracellular protein transport"/>
    <property type="evidence" value="ECO:0007669"/>
    <property type="project" value="InterPro"/>
</dbReference>
<evidence type="ECO:0000256" key="4">
    <source>
        <dbReference type="ARBA" id="ARBA00022927"/>
    </source>
</evidence>
<comment type="caution">
    <text evidence="9">The sequence shown here is derived from an EMBL/GenBank/DDBJ whole genome shotgun (WGS) entry which is preliminary data.</text>
</comment>
<keyword evidence="3 8" id="KW-0812">Transmembrane</keyword>
<reference evidence="9 10" key="1">
    <citation type="journal article" date="2018" name="Genome Announc.">
        <title>Draft Genome Sequence of Lactococcus sp. Strain NtB2 (JCM 32569), Isolated from the Gut of the Higher Termite Nasutitermes takasagoensis.</title>
        <authorList>
            <person name="Noda S."/>
            <person name="Aihara C."/>
            <person name="Yuki M."/>
            <person name="Ohkuma M."/>
        </authorList>
    </citation>
    <scope>NUCLEOTIDE SEQUENCE [LARGE SCALE GENOMIC DNA]</scope>
    <source>
        <strain evidence="9 10">NtB2</strain>
    </source>
</reference>
<sequence>MKFIKSIGQELKLTTWPTGKESIRDFFQVLEYAIFMLFFIAIFDWISQHGLLAIVHWLLPFTK</sequence>
<dbReference type="AlphaFoldDB" id="A0A2R5HEL2"/>
<evidence type="ECO:0000256" key="8">
    <source>
        <dbReference type="SAM" id="Phobius"/>
    </source>
</evidence>
<evidence type="ECO:0000313" key="9">
    <source>
        <dbReference type="EMBL" id="GBG96489.1"/>
    </source>
</evidence>
<evidence type="ECO:0000256" key="3">
    <source>
        <dbReference type="ARBA" id="ARBA00022692"/>
    </source>
</evidence>
<dbReference type="GO" id="GO:0016020">
    <property type="term" value="C:membrane"/>
    <property type="evidence" value="ECO:0007669"/>
    <property type="project" value="UniProtKB-SubCell"/>
</dbReference>
<dbReference type="OrthoDB" id="9813233at2"/>
<accession>A0A2R5HEL2</accession>
<dbReference type="Gene3D" id="1.20.5.1030">
    <property type="entry name" value="Preprotein translocase secy subunit"/>
    <property type="match status" value="1"/>
</dbReference>
<dbReference type="GO" id="GO:0006605">
    <property type="term" value="P:protein targeting"/>
    <property type="evidence" value="ECO:0007669"/>
    <property type="project" value="InterPro"/>
</dbReference>
<keyword evidence="10" id="KW-1185">Reference proteome</keyword>
<dbReference type="InterPro" id="IPR001901">
    <property type="entry name" value="Translocase_SecE/Sec61-g"/>
</dbReference>
<keyword evidence="6" id="KW-0811">Translocation</keyword>
<keyword evidence="4" id="KW-0653">Protein transport</keyword>
<dbReference type="GO" id="GO:0008320">
    <property type="term" value="F:protein transmembrane transporter activity"/>
    <property type="evidence" value="ECO:0007669"/>
    <property type="project" value="InterPro"/>
</dbReference>
<evidence type="ECO:0000256" key="5">
    <source>
        <dbReference type="ARBA" id="ARBA00022989"/>
    </source>
</evidence>
<feature type="transmembrane region" description="Helical" evidence="8">
    <location>
        <begin position="32"/>
        <end position="59"/>
    </location>
</feature>
<organism evidence="9 10">
    <name type="scientific">Lactococcus termiticola</name>
    <dbReference type="NCBI Taxonomy" id="2169526"/>
    <lineage>
        <taxon>Bacteria</taxon>
        <taxon>Bacillati</taxon>
        <taxon>Bacillota</taxon>
        <taxon>Bacilli</taxon>
        <taxon>Lactobacillales</taxon>
        <taxon>Streptococcaceae</taxon>
        <taxon>Lactococcus</taxon>
    </lineage>
</organism>
<dbReference type="GO" id="GO:0009306">
    <property type="term" value="P:protein secretion"/>
    <property type="evidence" value="ECO:0007669"/>
    <property type="project" value="InterPro"/>
</dbReference>
<evidence type="ECO:0000313" key="10">
    <source>
        <dbReference type="Proteomes" id="UP000245021"/>
    </source>
</evidence>
<proteinExistence type="predicted"/>
<keyword evidence="2" id="KW-0813">Transport</keyword>
<comment type="subcellular location">
    <subcellularLocation>
        <location evidence="1">Membrane</location>
    </subcellularLocation>
</comment>
<dbReference type="NCBIfam" id="TIGR00964">
    <property type="entry name" value="secE_bact"/>
    <property type="match status" value="1"/>
</dbReference>
<name>A0A2R5HEL2_9LACT</name>
<keyword evidence="5 8" id="KW-1133">Transmembrane helix</keyword>
<dbReference type="EMBL" id="BFFO01000003">
    <property type="protein sequence ID" value="GBG96489.1"/>
    <property type="molecule type" value="Genomic_DNA"/>
</dbReference>
<dbReference type="InterPro" id="IPR005807">
    <property type="entry name" value="SecE_bac"/>
</dbReference>
<evidence type="ECO:0000256" key="1">
    <source>
        <dbReference type="ARBA" id="ARBA00004370"/>
    </source>
</evidence>
<dbReference type="RefSeq" id="WP_109245461.1">
    <property type="nucleotide sequence ID" value="NZ_BFFO01000003.1"/>
</dbReference>
<gene>
    <name evidence="9" type="primary">secE</name>
    <name evidence="9" type="ORF">NtB2_00601</name>
</gene>
<evidence type="ECO:0000256" key="2">
    <source>
        <dbReference type="ARBA" id="ARBA00022448"/>
    </source>
</evidence>
<protein>
    <submittedName>
        <fullName evidence="9">Preprotein translocase subunit SecE</fullName>
    </submittedName>
</protein>
<evidence type="ECO:0000256" key="6">
    <source>
        <dbReference type="ARBA" id="ARBA00023010"/>
    </source>
</evidence>